<sequence>MKEGRLLHIVERQIRDEANVEQIKEVAYIAEMCLRLKREERPMMKEVAMELEGMLVMEDHRWGSSNLCLEESDNLLKVPSVINSFASDSIN</sequence>
<protein>
    <submittedName>
        <fullName evidence="3">Wall-associated receptor kinase 3-like protein</fullName>
    </submittedName>
</protein>
<dbReference type="InterPro" id="IPR045274">
    <property type="entry name" value="WAK-like"/>
</dbReference>
<dbReference type="STRING" id="57577.A0A2K3NTD9"/>
<keyword evidence="2" id="KW-0067">ATP-binding</keyword>
<dbReference type="GO" id="GO:0005886">
    <property type="term" value="C:plasma membrane"/>
    <property type="evidence" value="ECO:0007669"/>
    <property type="project" value="TreeGrafter"/>
</dbReference>
<keyword evidence="3" id="KW-0675">Receptor</keyword>
<evidence type="ECO:0000256" key="2">
    <source>
        <dbReference type="ARBA" id="ARBA00022840"/>
    </source>
</evidence>
<dbReference type="GO" id="GO:0007166">
    <property type="term" value="P:cell surface receptor signaling pathway"/>
    <property type="evidence" value="ECO:0007669"/>
    <property type="project" value="InterPro"/>
</dbReference>
<name>A0A2K3NTD9_TRIPR</name>
<gene>
    <name evidence="3" type="ORF">L195_g002758</name>
</gene>
<dbReference type="Gene3D" id="1.10.510.10">
    <property type="entry name" value="Transferase(Phosphotransferase) domain 1"/>
    <property type="match status" value="1"/>
</dbReference>
<accession>A0A2K3NTD9</accession>
<dbReference type="GO" id="GO:0005524">
    <property type="term" value="F:ATP binding"/>
    <property type="evidence" value="ECO:0007669"/>
    <property type="project" value="UniProtKB-KW"/>
</dbReference>
<organism evidence="3 4">
    <name type="scientific">Trifolium pratense</name>
    <name type="common">Red clover</name>
    <dbReference type="NCBI Taxonomy" id="57577"/>
    <lineage>
        <taxon>Eukaryota</taxon>
        <taxon>Viridiplantae</taxon>
        <taxon>Streptophyta</taxon>
        <taxon>Embryophyta</taxon>
        <taxon>Tracheophyta</taxon>
        <taxon>Spermatophyta</taxon>
        <taxon>Magnoliopsida</taxon>
        <taxon>eudicotyledons</taxon>
        <taxon>Gunneridae</taxon>
        <taxon>Pentapetalae</taxon>
        <taxon>rosids</taxon>
        <taxon>fabids</taxon>
        <taxon>Fabales</taxon>
        <taxon>Fabaceae</taxon>
        <taxon>Papilionoideae</taxon>
        <taxon>50 kb inversion clade</taxon>
        <taxon>NPAAA clade</taxon>
        <taxon>Hologalegina</taxon>
        <taxon>IRL clade</taxon>
        <taxon>Trifolieae</taxon>
        <taxon>Trifolium</taxon>
    </lineage>
</organism>
<evidence type="ECO:0000256" key="1">
    <source>
        <dbReference type="ARBA" id="ARBA00022741"/>
    </source>
</evidence>
<dbReference type="EMBL" id="ASHM01001234">
    <property type="protein sequence ID" value="PNY06295.1"/>
    <property type="molecule type" value="Genomic_DNA"/>
</dbReference>
<dbReference type="GO" id="GO:0004674">
    <property type="term" value="F:protein serine/threonine kinase activity"/>
    <property type="evidence" value="ECO:0007669"/>
    <property type="project" value="TreeGrafter"/>
</dbReference>
<keyword evidence="1" id="KW-0547">Nucleotide-binding</keyword>
<dbReference type="AlphaFoldDB" id="A0A2K3NTD9"/>
<evidence type="ECO:0000313" key="3">
    <source>
        <dbReference type="EMBL" id="PNY06295.1"/>
    </source>
</evidence>
<keyword evidence="3" id="KW-0808">Transferase</keyword>
<proteinExistence type="predicted"/>
<dbReference type="PANTHER" id="PTHR27005:SF511">
    <property type="entry name" value="WALL-ASSOCIATED RECEPTOR KINASE 1-RELATED"/>
    <property type="match status" value="1"/>
</dbReference>
<dbReference type="PANTHER" id="PTHR27005">
    <property type="entry name" value="WALL-ASSOCIATED RECEPTOR KINASE-LIKE 21"/>
    <property type="match status" value="1"/>
</dbReference>
<keyword evidence="3" id="KW-0418">Kinase</keyword>
<reference evidence="3 4" key="1">
    <citation type="journal article" date="2014" name="Am. J. Bot.">
        <title>Genome assembly and annotation for red clover (Trifolium pratense; Fabaceae).</title>
        <authorList>
            <person name="Istvanek J."/>
            <person name="Jaros M."/>
            <person name="Krenek A."/>
            <person name="Repkova J."/>
        </authorList>
    </citation>
    <scope>NUCLEOTIDE SEQUENCE [LARGE SCALE GENOMIC DNA]</scope>
    <source>
        <strain evidence="4">cv. Tatra</strain>
        <tissue evidence="3">Young leaves</tissue>
    </source>
</reference>
<dbReference type="Proteomes" id="UP000236291">
    <property type="component" value="Unassembled WGS sequence"/>
</dbReference>
<comment type="caution">
    <text evidence="3">The sequence shown here is derived from an EMBL/GenBank/DDBJ whole genome shotgun (WGS) entry which is preliminary data.</text>
</comment>
<evidence type="ECO:0000313" key="4">
    <source>
        <dbReference type="Proteomes" id="UP000236291"/>
    </source>
</evidence>
<reference evidence="3 4" key="2">
    <citation type="journal article" date="2017" name="Front. Plant Sci.">
        <title>Gene Classification and Mining of Molecular Markers Useful in Red Clover (Trifolium pratense) Breeding.</title>
        <authorList>
            <person name="Istvanek J."/>
            <person name="Dluhosova J."/>
            <person name="Dluhos P."/>
            <person name="Patkova L."/>
            <person name="Nedelnik J."/>
            <person name="Repkova J."/>
        </authorList>
    </citation>
    <scope>NUCLEOTIDE SEQUENCE [LARGE SCALE GENOMIC DNA]</scope>
    <source>
        <strain evidence="4">cv. Tatra</strain>
        <tissue evidence="3">Young leaves</tissue>
    </source>
</reference>